<name>A0A084B8N3_STACB</name>
<dbReference type="EMBL" id="KL647700">
    <property type="protein sequence ID" value="KEY73912.1"/>
    <property type="molecule type" value="Genomic_DNA"/>
</dbReference>
<evidence type="ECO:0000256" key="1">
    <source>
        <dbReference type="SAM" id="MobiDB-lite"/>
    </source>
</evidence>
<dbReference type="HOGENOM" id="CLU_1020050_0_0_1"/>
<dbReference type="Proteomes" id="UP000028045">
    <property type="component" value="Unassembled WGS sequence"/>
</dbReference>
<keyword evidence="3" id="KW-1185">Reference proteome</keyword>
<reference evidence="2 3" key="1">
    <citation type="journal article" date="2014" name="BMC Genomics">
        <title>Comparative genome sequencing reveals chemotype-specific gene clusters in the toxigenic black mold Stachybotrys.</title>
        <authorList>
            <person name="Semeiks J."/>
            <person name="Borek D."/>
            <person name="Otwinowski Z."/>
            <person name="Grishin N.V."/>
        </authorList>
    </citation>
    <scope>NUCLEOTIDE SEQUENCE [LARGE SCALE GENOMIC DNA]</scope>
    <source>
        <strain evidence="3">CBS 109288 / IBT 7711</strain>
    </source>
</reference>
<dbReference type="OrthoDB" id="4121058at2759"/>
<evidence type="ECO:0000313" key="3">
    <source>
        <dbReference type="Proteomes" id="UP000028045"/>
    </source>
</evidence>
<gene>
    <name evidence="2" type="ORF">S7711_07756</name>
</gene>
<feature type="region of interest" description="Disordered" evidence="1">
    <location>
        <begin position="21"/>
        <end position="150"/>
    </location>
</feature>
<dbReference type="AlphaFoldDB" id="A0A084B8N3"/>
<organism evidence="2 3">
    <name type="scientific">Stachybotrys chartarum (strain CBS 109288 / IBT 7711)</name>
    <name type="common">Toxic black mold</name>
    <name type="synonym">Stilbospora chartarum</name>
    <dbReference type="NCBI Taxonomy" id="1280523"/>
    <lineage>
        <taxon>Eukaryota</taxon>
        <taxon>Fungi</taxon>
        <taxon>Dikarya</taxon>
        <taxon>Ascomycota</taxon>
        <taxon>Pezizomycotina</taxon>
        <taxon>Sordariomycetes</taxon>
        <taxon>Hypocreomycetidae</taxon>
        <taxon>Hypocreales</taxon>
        <taxon>Stachybotryaceae</taxon>
        <taxon>Stachybotrys</taxon>
    </lineage>
</organism>
<feature type="compositionally biased region" description="Basic and acidic residues" evidence="1">
    <location>
        <begin position="80"/>
        <end position="95"/>
    </location>
</feature>
<evidence type="ECO:0000313" key="2">
    <source>
        <dbReference type="EMBL" id="KEY73912.1"/>
    </source>
</evidence>
<feature type="compositionally biased region" description="Basic and acidic residues" evidence="1">
    <location>
        <begin position="21"/>
        <end position="32"/>
    </location>
</feature>
<protein>
    <submittedName>
        <fullName evidence="2">Uncharacterized protein</fullName>
    </submittedName>
</protein>
<accession>A0A084B8N3</accession>
<sequence>MRLYDAVKGGNLSVLTDIAKLEGRPLVSREKPMPPPAQPRKKGKSPASTATRNKAATPKTEKKSSAPPKRQKGAPNCQDGIRKNETLKKSTEPARQDAAPTTAEAGPSRGIGKARRGGIAQGPNRASSATVAAEPPRPQTKQTARRSGAWAARGRIAFSSSSAPRVKSTGLAIEADYMDYYDTDTDSDNVKDEDGYDDEKSRDLAPLSLLNGTYSIISDNIRSQWLHVGNNFELTLTLEGHRLWVKFDLGIVKGVMLFDERPRQSSHQPLRFI</sequence>
<proteinExistence type="predicted"/>